<reference evidence="6 7" key="1">
    <citation type="submission" date="2018-01" db="EMBL/GenBank/DDBJ databases">
        <title>Denitrification phenotypes of diverse strains of Pseudomonas stutzeri.</title>
        <authorList>
            <person name="Milligan D.A."/>
            <person name="Bergaust L."/>
            <person name="Bakken L.R."/>
            <person name="Frostegard A."/>
        </authorList>
    </citation>
    <scope>NUCLEOTIDE SEQUENCE [LARGE SCALE GENOMIC DNA]</scope>
    <source>
        <strain evidence="6 7">28a3</strain>
    </source>
</reference>
<name>A0A2N8SU88_STUST</name>
<gene>
    <name evidence="6" type="ORF">CXL00_09440</name>
</gene>
<dbReference type="InterPro" id="IPR000160">
    <property type="entry name" value="GGDEF_dom"/>
</dbReference>
<keyword evidence="4" id="KW-0732">Signal</keyword>
<accession>A0A2N8SU88</accession>
<comment type="subcellular location">
    <subcellularLocation>
        <location evidence="2">Cell inner membrane</location>
    </subcellularLocation>
</comment>
<dbReference type="Proteomes" id="UP000235897">
    <property type="component" value="Unassembled WGS sequence"/>
</dbReference>
<organism evidence="6 7">
    <name type="scientific">Stutzerimonas stutzeri</name>
    <name type="common">Pseudomonas stutzeri</name>
    <dbReference type="NCBI Taxonomy" id="316"/>
    <lineage>
        <taxon>Bacteria</taxon>
        <taxon>Pseudomonadati</taxon>
        <taxon>Pseudomonadota</taxon>
        <taxon>Gammaproteobacteria</taxon>
        <taxon>Pseudomonadales</taxon>
        <taxon>Pseudomonadaceae</taxon>
        <taxon>Stutzerimonas</taxon>
    </lineage>
</organism>
<dbReference type="InterPro" id="IPR011622">
    <property type="entry name" value="7TMR_DISM_rcpt_extracell_dom2"/>
</dbReference>
<dbReference type="CDD" id="cd01949">
    <property type="entry name" value="GGDEF"/>
    <property type="match status" value="1"/>
</dbReference>
<protein>
    <recommendedName>
        <fullName evidence="5">GGDEF domain-containing protein</fullName>
    </recommendedName>
</protein>
<feature type="transmembrane region" description="Helical" evidence="3">
    <location>
        <begin position="185"/>
        <end position="206"/>
    </location>
</feature>
<dbReference type="Gene3D" id="2.60.40.2380">
    <property type="match status" value="1"/>
</dbReference>
<dbReference type="Pfam" id="PF07696">
    <property type="entry name" value="7TMR-DISMED2"/>
    <property type="match status" value="1"/>
</dbReference>
<dbReference type="RefSeq" id="WP_102846591.1">
    <property type="nucleotide sequence ID" value="NZ_JAMOIG010000005.1"/>
</dbReference>
<keyword evidence="3" id="KW-0472">Membrane</keyword>
<keyword evidence="3" id="KW-0812">Transmembrane</keyword>
<dbReference type="Pfam" id="PF00990">
    <property type="entry name" value="GGDEF"/>
    <property type="match status" value="1"/>
</dbReference>
<feature type="chain" id="PRO_5014899361" description="GGDEF domain-containing protein" evidence="4">
    <location>
        <begin position="21"/>
        <end position="621"/>
    </location>
</feature>
<evidence type="ECO:0000256" key="3">
    <source>
        <dbReference type="SAM" id="Phobius"/>
    </source>
</evidence>
<dbReference type="OrthoDB" id="5289013at2"/>
<evidence type="ECO:0000313" key="7">
    <source>
        <dbReference type="Proteomes" id="UP000235897"/>
    </source>
</evidence>
<dbReference type="GO" id="GO:0003824">
    <property type="term" value="F:catalytic activity"/>
    <property type="evidence" value="ECO:0007669"/>
    <property type="project" value="UniProtKB-ARBA"/>
</dbReference>
<dbReference type="PANTHER" id="PTHR46663">
    <property type="entry name" value="DIGUANYLATE CYCLASE DGCT-RELATED"/>
    <property type="match status" value="1"/>
</dbReference>
<dbReference type="Gene3D" id="3.30.70.270">
    <property type="match status" value="1"/>
</dbReference>
<dbReference type="AlphaFoldDB" id="A0A2N8SU88"/>
<feature type="domain" description="GGDEF" evidence="5">
    <location>
        <begin position="479"/>
        <end position="612"/>
    </location>
</feature>
<dbReference type="SMART" id="SM00267">
    <property type="entry name" value="GGDEF"/>
    <property type="match status" value="1"/>
</dbReference>
<dbReference type="NCBIfam" id="TIGR00254">
    <property type="entry name" value="GGDEF"/>
    <property type="match status" value="1"/>
</dbReference>
<keyword evidence="3" id="KW-1133">Transmembrane helix</keyword>
<dbReference type="InterPro" id="IPR011623">
    <property type="entry name" value="7TMR_DISM_rcpt_extracell_dom1"/>
</dbReference>
<feature type="signal peptide" evidence="4">
    <location>
        <begin position="1"/>
        <end position="20"/>
    </location>
</feature>
<evidence type="ECO:0000313" key="6">
    <source>
        <dbReference type="EMBL" id="PNG06037.1"/>
    </source>
</evidence>
<dbReference type="FunFam" id="3.30.70.270:FF:000001">
    <property type="entry name" value="Diguanylate cyclase domain protein"/>
    <property type="match status" value="1"/>
</dbReference>
<sequence>MRAIISALLLSLCGIASVQAETISLDAEDSSRSLNAQVELLEDPGAQLSITDLQTPEALARFQPSQGKASVGQSPNPWWIRVSLRRTSDAPRHWWLEVGSVTLKDLRLYLPDGSGGWVERQSGELVGFNEGRDYPYRRMLFRLPPLDEQQPLTFYLRSYDPAGNSFPLKVWQLDALQGQAAGENLFLGLIYGVILAMLLYNLFIFLSLRDSAYFWYVVTTTGALLMILAMTGHGFQYLWPQGPVPFWLDRISIPALWGFSACRFTQTLLQTRQFVPWAHRLLTLALMLYATAVLLNAFGWRAFGAWVFVALALTAIPASLWASFRRWRQGYFPALLYLLGFGVILGSVNLLLLRATGVVQPAAWNAYLFPLAVTAESILFSFALAYRIQILKQERAAALEHADREKSARLKQVQASAEQLSLAVETRTAELADANRHLSEREVELKQVAFHDALTELPNRRYLVERVEMALSDARRRGESIALLLIDLDHFKPINDGHGHDAGDLLLRTLGQRLRGLVRTSDMAARLGGDEFAVLLTGPTVEQDVAQIAERLLHELSKPVAYGEMSLAVTVSVGAAFFPRHAEEFSQLYKAADEALYRAKHQGRANWVQQNEQRLPAHQPT</sequence>
<dbReference type="PROSITE" id="PS50887">
    <property type="entry name" value="GGDEF"/>
    <property type="match status" value="1"/>
</dbReference>
<feature type="transmembrane region" description="Helical" evidence="3">
    <location>
        <begin position="364"/>
        <end position="386"/>
    </location>
</feature>
<feature type="transmembrane region" description="Helical" evidence="3">
    <location>
        <begin position="251"/>
        <end position="269"/>
    </location>
</feature>
<comment type="cofactor">
    <cofactor evidence="1">
        <name>Mg(2+)</name>
        <dbReference type="ChEBI" id="CHEBI:18420"/>
    </cofactor>
</comment>
<proteinExistence type="predicted"/>
<dbReference type="EMBL" id="POUW01000003">
    <property type="protein sequence ID" value="PNG06037.1"/>
    <property type="molecule type" value="Genomic_DNA"/>
</dbReference>
<dbReference type="InterPro" id="IPR029787">
    <property type="entry name" value="Nucleotide_cyclase"/>
</dbReference>
<dbReference type="GO" id="GO:0005886">
    <property type="term" value="C:plasma membrane"/>
    <property type="evidence" value="ECO:0007669"/>
    <property type="project" value="UniProtKB-SubCell"/>
</dbReference>
<dbReference type="SUPFAM" id="SSF55073">
    <property type="entry name" value="Nucleotide cyclase"/>
    <property type="match status" value="1"/>
</dbReference>
<feature type="transmembrane region" description="Helical" evidence="3">
    <location>
        <begin position="281"/>
        <end position="299"/>
    </location>
</feature>
<dbReference type="PANTHER" id="PTHR46663:SF2">
    <property type="entry name" value="GGDEF DOMAIN-CONTAINING PROTEIN"/>
    <property type="match status" value="1"/>
</dbReference>
<feature type="transmembrane region" description="Helical" evidence="3">
    <location>
        <begin position="305"/>
        <end position="324"/>
    </location>
</feature>
<dbReference type="InterPro" id="IPR052163">
    <property type="entry name" value="DGC-Regulatory_Protein"/>
</dbReference>
<comment type="caution">
    <text evidence="6">The sequence shown here is derived from an EMBL/GenBank/DDBJ whole genome shotgun (WGS) entry which is preliminary data.</text>
</comment>
<dbReference type="Pfam" id="PF07695">
    <property type="entry name" value="7TMR-DISM_7TM"/>
    <property type="match status" value="1"/>
</dbReference>
<feature type="transmembrane region" description="Helical" evidence="3">
    <location>
        <begin position="213"/>
        <end position="239"/>
    </location>
</feature>
<feature type="transmembrane region" description="Helical" evidence="3">
    <location>
        <begin position="331"/>
        <end position="352"/>
    </location>
</feature>
<evidence type="ECO:0000256" key="4">
    <source>
        <dbReference type="SAM" id="SignalP"/>
    </source>
</evidence>
<evidence type="ECO:0000256" key="1">
    <source>
        <dbReference type="ARBA" id="ARBA00001946"/>
    </source>
</evidence>
<evidence type="ECO:0000256" key="2">
    <source>
        <dbReference type="ARBA" id="ARBA00004533"/>
    </source>
</evidence>
<evidence type="ECO:0000259" key="5">
    <source>
        <dbReference type="PROSITE" id="PS50887"/>
    </source>
</evidence>
<dbReference type="InterPro" id="IPR043128">
    <property type="entry name" value="Rev_trsase/Diguanyl_cyclase"/>
</dbReference>